<organism evidence="2 3">
    <name type="scientific">Parnassius mnemosyne</name>
    <name type="common">clouded apollo</name>
    <dbReference type="NCBI Taxonomy" id="213953"/>
    <lineage>
        <taxon>Eukaryota</taxon>
        <taxon>Metazoa</taxon>
        <taxon>Ecdysozoa</taxon>
        <taxon>Arthropoda</taxon>
        <taxon>Hexapoda</taxon>
        <taxon>Insecta</taxon>
        <taxon>Pterygota</taxon>
        <taxon>Neoptera</taxon>
        <taxon>Endopterygota</taxon>
        <taxon>Lepidoptera</taxon>
        <taxon>Glossata</taxon>
        <taxon>Ditrysia</taxon>
        <taxon>Papilionoidea</taxon>
        <taxon>Papilionidae</taxon>
        <taxon>Parnassiinae</taxon>
        <taxon>Parnassini</taxon>
        <taxon>Parnassius</taxon>
        <taxon>Driopa</taxon>
    </lineage>
</organism>
<comment type="caution">
    <text evidence="2">The sequence shown here is derived from an EMBL/GenBank/DDBJ whole genome shotgun (WGS) entry which is preliminary data.</text>
</comment>
<feature type="transmembrane region" description="Helical" evidence="1">
    <location>
        <begin position="71"/>
        <end position="92"/>
    </location>
</feature>
<accession>A0AAV1M145</accession>
<keyword evidence="3" id="KW-1185">Reference proteome</keyword>
<proteinExistence type="predicted"/>
<dbReference type="EMBL" id="CAVLGL010000126">
    <property type="protein sequence ID" value="CAK1600825.1"/>
    <property type="molecule type" value="Genomic_DNA"/>
</dbReference>
<keyword evidence="1" id="KW-1133">Transmembrane helix</keyword>
<dbReference type="Proteomes" id="UP001314205">
    <property type="component" value="Unassembled WGS sequence"/>
</dbReference>
<evidence type="ECO:0000313" key="2">
    <source>
        <dbReference type="EMBL" id="CAK1600825.1"/>
    </source>
</evidence>
<feature type="transmembrane region" description="Helical" evidence="1">
    <location>
        <begin position="6"/>
        <end position="28"/>
    </location>
</feature>
<dbReference type="AlphaFoldDB" id="A0AAV1M145"/>
<evidence type="ECO:0000313" key="3">
    <source>
        <dbReference type="Proteomes" id="UP001314205"/>
    </source>
</evidence>
<reference evidence="2 3" key="1">
    <citation type="submission" date="2023-11" db="EMBL/GenBank/DDBJ databases">
        <authorList>
            <person name="Hedman E."/>
            <person name="Englund M."/>
            <person name="Stromberg M."/>
            <person name="Nyberg Akerstrom W."/>
            <person name="Nylinder S."/>
            <person name="Jareborg N."/>
            <person name="Kallberg Y."/>
            <person name="Kronander E."/>
        </authorList>
    </citation>
    <scope>NUCLEOTIDE SEQUENCE [LARGE SCALE GENOMIC DNA]</scope>
</reference>
<keyword evidence="1" id="KW-0812">Transmembrane</keyword>
<gene>
    <name evidence="2" type="ORF">PARMNEM_LOCUS19534</name>
</gene>
<sequence>MYRNNLSIIFKLFSLGAVIIAAVFWTNADVESRPKYKDEQTLIGGAIWSQTVISLGLIISSEVDDHLHPIVHGYFLLAGSILLVATGVSLIITEYKKMRIFQQSAANEPGAAEATPSRAYDRAYLTIGALCLSAGILTFIDFIIIITPTVT</sequence>
<keyword evidence="1" id="KW-0472">Membrane</keyword>
<evidence type="ECO:0000256" key="1">
    <source>
        <dbReference type="SAM" id="Phobius"/>
    </source>
</evidence>
<feature type="transmembrane region" description="Helical" evidence="1">
    <location>
        <begin position="123"/>
        <end position="146"/>
    </location>
</feature>
<name>A0AAV1M145_9NEOP</name>
<protein>
    <submittedName>
        <fullName evidence="2">Uncharacterized protein</fullName>
    </submittedName>
</protein>